<gene>
    <name evidence="1" type="ORF">DSOL_2002</name>
</gene>
<dbReference type="Proteomes" id="UP000186102">
    <property type="component" value="Unassembled WGS sequence"/>
</dbReference>
<sequence>MVYEVCALVATIILGVLGLELTFWIRSIRKLTDEAKQTIQDLNTHLPYMLEDVQAVTNLVRQTSDQVGGTVSQVAVSLEEMRKNPIRLVAVFMEAVKQVRELWREVRK</sequence>
<protein>
    <recommendedName>
        <fullName evidence="3">DUF948 domain-containing protein</fullName>
    </recommendedName>
</protein>
<comment type="caution">
    <text evidence="1">The sequence shown here is derived from an EMBL/GenBank/DDBJ whole genome shotgun (WGS) entry which is preliminary data.</text>
</comment>
<dbReference type="OrthoDB" id="1797890at2"/>
<dbReference type="EMBL" id="MLBF01000011">
    <property type="protein sequence ID" value="OLN32129.1"/>
    <property type="molecule type" value="Genomic_DNA"/>
</dbReference>
<evidence type="ECO:0000313" key="2">
    <source>
        <dbReference type="Proteomes" id="UP000186102"/>
    </source>
</evidence>
<dbReference type="RefSeq" id="WP_075364656.1">
    <property type="nucleotide sequence ID" value="NZ_MLBF01000011.1"/>
</dbReference>
<reference evidence="1 2" key="1">
    <citation type="submission" date="2016-09" db="EMBL/GenBank/DDBJ databases">
        <title>Complete genome of Desulfosporosinus sp. OL.</title>
        <authorList>
            <person name="Mardanov A."/>
            <person name="Beletsky A."/>
            <person name="Panova A."/>
            <person name="Karnachuk O."/>
            <person name="Ravin N."/>
        </authorList>
    </citation>
    <scope>NUCLEOTIDE SEQUENCE [LARGE SCALE GENOMIC DNA]</scope>
    <source>
        <strain evidence="1 2">OL</strain>
    </source>
</reference>
<organism evidence="1 2">
    <name type="scientific">Desulfosporosinus metallidurans</name>
    <dbReference type="NCBI Taxonomy" id="1888891"/>
    <lineage>
        <taxon>Bacteria</taxon>
        <taxon>Bacillati</taxon>
        <taxon>Bacillota</taxon>
        <taxon>Clostridia</taxon>
        <taxon>Eubacteriales</taxon>
        <taxon>Desulfitobacteriaceae</taxon>
        <taxon>Desulfosporosinus</taxon>
    </lineage>
</organism>
<proteinExistence type="predicted"/>
<accession>A0A1Q8QXM4</accession>
<evidence type="ECO:0000313" key="1">
    <source>
        <dbReference type="EMBL" id="OLN32129.1"/>
    </source>
</evidence>
<keyword evidence="2" id="KW-1185">Reference proteome</keyword>
<dbReference type="AlphaFoldDB" id="A0A1Q8QXM4"/>
<evidence type="ECO:0008006" key="3">
    <source>
        <dbReference type="Google" id="ProtNLM"/>
    </source>
</evidence>
<dbReference type="STRING" id="1888891.DSOL_2002"/>
<name>A0A1Q8QXM4_9FIRM</name>